<dbReference type="Pfam" id="PF06367">
    <property type="entry name" value="Drf_FH3"/>
    <property type="match status" value="1"/>
</dbReference>
<dbReference type="SUPFAM" id="SSF48371">
    <property type="entry name" value="ARM repeat"/>
    <property type="match status" value="1"/>
</dbReference>
<dbReference type="OrthoDB" id="26518at2759"/>
<feature type="compositionally biased region" description="Polar residues" evidence="1">
    <location>
        <begin position="1639"/>
        <end position="1648"/>
    </location>
</feature>
<reference evidence="4 5" key="1">
    <citation type="journal article" date="2007" name="Nature">
        <title>Evolution of genes and genomes on the Drosophila phylogeny.</title>
        <authorList>
            <consortium name="Drosophila 12 Genomes Consortium"/>
            <person name="Clark A.G."/>
            <person name="Eisen M.B."/>
            <person name="Smith D.R."/>
            <person name="Bergman C.M."/>
            <person name="Oliver B."/>
            <person name="Markow T.A."/>
            <person name="Kaufman T.C."/>
            <person name="Kellis M."/>
            <person name="Gelbart W."/>
            <person name="Iyer V.N."/>
            <person name="Pollard D.A."/>
            <person name="Sackton T.B."/>
            <person name="Larracuente A.M."/>
            <person name="Singh N.D."/>
            <person name="Abad J.P."/>
            <person name="Abt D.N."/>
            <person name="Adryan B."/>
            <person name="Aguade M."/>
            <person name="Akashi H."/>
            <person name="Anderson W.W."/>
            <person name="Aquadro C.F."/>
            <person name="Ardell D.H."/>
            <person name="Arguello R."/>
            <person name="Artieri C.G."/>
            <person name="Barbash D.A."/>
            <person name="Barker D."/>
            <person name="Barsanti P."/>
            <person name="Batterham P."/>
            <person name="Batzoglou S."/>
            <person name="Begun D."/>
            <person name="Bhutkar A."/>
            <person name="Blanco E."/>
            <person name="Bosak S.A."/>
            <person name="Bradley R.K."/>
            <person name="Brand A.D."/>
            <person name="Brent M.R."/>
            <person name="Brooks A.N."/>
            <person name="Brown R.H."/>
            <person name="Butlin R.K."/>
            <person name="Caggese C."/>
            <person name="Calvi B.R."/>
            <person name="Bernardo de Carvalho A."/>
            <person name="Caspi A."/>
            <person name="Castrezana S."/>
            <person name="Celniker S.E."/>
            <person name="Chang J.L."/>
            <person name="Chapple C."/>
            <person name="Chatterji S."/>
            <person name="Chinwalla A."/>
            <person name="Civetta A."/>
            <person name="Clifton S.W."/>
            <person name="Comeron J.M."/>
            <person name="Costello J.C."/>
            <person name="Coyne J.A."/>
            <person name="Daub J."/>
            <person name="David R.G."/>
            <person name="Delcher A.L."/>
            <person name="Delehaunty K."/>
            <person name="Do C.B."/>
            <person name="Ebling H."/>
            <person name="Edwards K."/>
            <person name="Eickbush T."/>
            <person name="Evans J.D."/>
            <person name="Filipski A."/>
            <person name="Findeiss S."/>
            <person name="Freyhult E."/>
            <person name="Fulton L."/>
            <person name="Fulton R."/>
            <person name="Garcia A.C."/>
            <person name="Gardiner A."/>
            <person name="Garfield D.A."/>
            <person name="Garvin B.E."/>
            <person name="Gibson G."/>
            <person name="Gilbert D."/>
            <person name="Gnerre S."/>
            <person name="Godfrey J."/>
            <person name="Good R."/>
            <person name="Gotea V."/>
            <person name="Gravely B."/>
            <person name="Greenberg A.J."/>
            <person name="Griffiths-Jones S."/>
            <person name="Gross S."/>
            <person name="Guigo R."/>
            <person name="Gustafson E.A."/>
            <person name="Haerty W."/>
            <person name="Hahn M.W."/>
            <person name="Halligan D.L."/>
            <person name="Halpern A.L."/>
            <person name="Halter G.M."/>
            <person name="Han M.V."/>
            <person name="Heger A."/>
            <person name="Hillier L."/>
            <person name="Hinrichs A.S."/>
            <person name="Holmes I."/>
            <person name="Hoskins R.A."/>
            <person name="Hubisz M.J."/>
            <person name="Hultmark D."/>
            <person name="Huntley M.A."/>
            <person name="Jaffe D.B."/>
            <person name="Jagadeeshan S."/>
            <person name="Jeck W.R."/>
            <person name="Johnson J."/>
            <person name="Jones C.D."/>
            <person name="Jordan W.C."/>
            <person name="Karpen G.H."/>
            <person name="Kataoka E."/>
            <person name="Keightley P.D."/>
            <person name="Kheradpour P."/>
            <person name="Kirkness E.F."/>
            <person name="Koerich L.B."/>
            <person name="Kristiansen K."/>
            <person name="Kudrna D."/>
            <person name="Kulathinal R.J."/>
            <person name="Kumar S."/>
            <person name="Kwok R."/>
            <person name="Lander E."/>
            <person name="Langley C.H."/>
            <person name="Lapoint R."/>
            <person name="Lazzaro B.P."/>
            <person name="Lee S.J."/>
            <person name="Levesque L."/>
            <person name="Li R."/>
            <person name="Lin C.F."/>
            <person name="Lin M.F."/>
            <person name="Lindblad-Toh K."/>
            <person name="Llopart A."/>
            <person name="Long M."/>
            <person name="Low L."/>
            <person name="Lozovsky E."/>
            <person name="Lu J."/>
            <person name="Luo M."/>
            <person name="Machado C.A."/>
            <person name="Makalowski W."/>
            <person name="Marzo M."/>
            <person name="Matsuda M."/>
            <person name="Matzkin L."/>
            <person name="McAllister B."/>
            <person name="McBride C.S."/>
            <person name="McKernan B."/>
            <person name="McKernan K."/>
            <person name="Mendez-Lago M."/>
            <person name="Minx P."/>
            <person name="Mollenhauer M.U."/>
            <person name="Montooth K."/>
            <person name="Mount S.M."/>
            <person name="Mu X."/>
            <person name="Myers E."/>
            <person name="Negre B."/>
            <person name="Newfeld S."/>
            <person name="Nielsen R."/>
            <person name="Noor M.A."/>
            <person name="O'Grady P."/>
            <person name="Pachter L."/>
            <person name="Papaceit M."/>
            <person name="Parisi M.J."/>
            <person name="Parisi M."/>
            <person name="Parts L."/>
            <person name="Pedersen J.S."/>
            <person name="Pesole G."/>
            <person name="Phillippy A.M."/>
            <person name="Ponting C.P."/>
            <person name="Pop M."/>
            <person name="Porcelli D."/>
            <person name="Powell J.R."/>
            <person name="Prohaska S."/>
            <person name="Pruitt K."/>
            <person name="Puig M."/>
            <person name="Quesneville H."/>
            <person name="Ram K.R."/>
            <person name="Rand D."/>
            <person name="Rasmussen M.D."/>
            <person name="Reed L.K."/>
            <person name="Reenan R."/>
            <person name="Reily A."/>
            <person name="Remington K.A."/>
            <person name="Rieger T.T."/>
            <person name="Ritchie M.G."/>
            <person name="Robin C."/>
            <person name="Rogers Y.H."/>
            <person name="Rohde C."/>
            <person name="Rozas J."/>
            <person name="Rubenfield M.J."/>
            <person name="Ruiz A."/>
            <person name="Russo S."/>
            <person name="Salzberg S.L."/>
            <person name="Sanchez-Gracia A."/>
            <person name="Saranga D.J."/>
            <person name="Sato H."/>
            <person name="Schaeffer S.W."/>
            <person name="Schatz M.C."/>
            <person name="Schlenke T."/>
            <person name="Schwartz R."/>
            <person name="Segarra C."/>
            <person name="Singh R.S."/>
            <person name="Sirot L."/>
            <person name="Sirota M."/>
            <person name="Sisneros N.B."/>
            <person name="Smith C.D."/>
            <person name="Smith T.F."/>
            <person name="Spieth J."/>
            <person name="Stage D.E."/>
            <person name="Stark A."/>
            <person name="Stephan W."/>
            <person name="Strausberg R.L."/>
            <person name="Strempel S."/>
            <person name="Sturgill D."/>
            <person name="Sutton G."/>
            <person name="Sutton G.G."/>
            <person name="Tao W."/>
            <person name="Teichmann S."/>
            <person name="Tobari Y.N."/>
            <person name="Tomimura Y."/>
            <person name="Tsolas J.M."/>
            <person name="Valente V.L."/>
            <person name="Venter E."/>
            <person name="Venter J.C."/>
            <person name="Vicario S."/>
            <person name="Vieira F.G."/>
            <person name="Vilella A.J."/>
            <person name="Villasante A."/>
            <person name="Walenz B."/>
            <person name="Wang J."/>
            <person name="Wasserman M."/>
            <person name="Watts T."/>
            <person name="Wilson D."/>
            <person name="Wilson R.K."/>
            <person name="Wing R.A."/>
            <person name="Wolfner M.F."/>
            <person name="Wong A."/>
            <person name="Wong G.K."/>
            <person name="Wu C.I."/>
            <person name="Wu G."/>
            <person name="Yamamoto D."/>
            <person name="Yang H.P."/>
            <person name="Yang S.P."/>
            <person name="Yorke J.A."/>
            <person name="Yoshida K."/>
            <person name="Zdobnov E."/>
            <person name="Zhang P."/>
            <person name="Zhang Y."/>
            <person name="Zimin A.V."/>
            <person name="Baldwin J."/>
            <person name="Abdouelleil A."/>
            <person name="Abdulkadir J."/>
            <person name="Abebe A."/>
            <person name="Abera B."/>
            <person name="Abreu J."/>
            <person name="Acer S.C."/>
            <person name="Aftuck L."/>
            <person name="Alexander A."/>
            <person name="An P."/>
            <person name="Anderson E."/>
            <person name="Anderson S."/>
            <person name="Arachi H."/>
            <person name="Azer M."/>
            <person name="Bachantsang P."/>
            <person name="Barry A."/>
            <person name="Bayul T."/>
            <person name="Berlin A."/>
            <person name="Bessette D."/>
            <person name="Bloom T."/>
            <person name="Blye J."/>
            <person name="Boguslavskiy L."/>
            <person name="Bonnet C."/>
            <person name="Boukhgalter B."/>
            <person name="Bourzgui I."/>
            <person name="Brown A."/>
            <person name="Cahill P."/>
            <person name="Channer S."/>
            <person name="Cheshatsang Y."/>
            <person name="Chuda L."/>
            <person name="Citroen M."/>
            <person name="Collymore A."/>
            <person name="Cooke P."/>
            <person name="Costello M."/>
            <person name="D'Aco K."/>
            <person name="Daza R."/>
            <person name="De Haan G."/>
            <person name="DeGray S."/>
            <person name="DeMaso C."/>
            <person name="Dhargay N."/>
            <person name="Dooley K."/>
            <person name="Dooley E."/>
            <person name="Doricent M."/>
            <person name="Dorje P."/>
            <person name="Dorjee K."/>
            <person name="Dupes A."/>
            <person name="Elong R."/>
            <person name="Falk J."/>
            <person name="Farina A."/>
            <person name="Faro S."/>
            <person name="Ferguson D."/>
            <person name="Fisher S."/>
            <person name="Foley C.D."/>
            <person name="Franke A."/>
            <person name="Friedrich D."/>
            <person name="Gadbois L."/>
            <person name="Gearin G."/>
            <person name="Gearin C.R."/>
            <person name="Giannoukos G."/>
            <person name="Goode T."/>
            <person name="Graham J."/>
            <person name="Grandbois E."/>
            <person name="Grewal S."/>
            <person name="Gyaltsen K."/>
            <person name="Hafez N."/>
            <person name="Hagos B."/>
            <person name="Hall J."/>
            <person name="Henson C."/>
            <person name="Hollinger A."/>
            <person name="Honan T."/>
            <person name="Huard M.D."/>
            <person name="Hughes L."/>
            <person name="Hurhula B."/>
            <person name="Husby M.E."/>
            <person name="Kamat A."/>
            <person name="Kanga B."/>
            <person name="Kashin S."/>
            <person name="Khazanovich D."/>
            <person name="Kisner P."/>
            <person name="Lance K."/>
            <person name="Lara M."/>
            <person name="Lee W."/>
            <person name="Lennon N."/>
            <person name="Letendre F."/>
            <person name="LeVine R."/>
            <person name="Lipovsky A."/>
            <person name="Liu X."/>
            <person name="Liu J."/>
            <person name="Liu S."/>
            <person name="Lokyitsang T."/>
            <person name="Lokyitsang Y."/>
            <person name="Lubonja R."/>
            <person name="Lui A."/>
            <person name="MacDonald P."/>
            <person name="Magnisalis V."/>
            <person name="Maru K."/>
            <person name="Matthews C."/>
            <person name="McCusker W."/>
            <person name="McDonough S."/>
            <person name="Mehta T."/>
            <person name="Meldrim J."/>
            <person name="Meneus L."/>
            <person name="Mihai O."/>
            <person name="Mihalev A."/>
            <person name="Mihova T."/>
            <person name="Mittelman R."/>
            <person name="Mlenga V."/>
            <person name="Montmayeur A."/>
            <person name="Mulrain L."/>
            <person name="Navidi A."/>
            <person name="Naylor J."/>
            <person name="Negash T."/>
            <person name="Nguyen T."/>
            <person name="Nguyen N."/>
            <person name="Nicol R."/>
            <person name="Norbu C."/>
            <person name="Norbu N."/>
            <person name="Novod N."/>
            <person name="O'Neill B."/>
            <person name="Osman S."/>
            <person name="Markiewicz E."/>
            <person name="Oyono O.L."/>
            <person name="Patti C."/>
            <person name="Phunkhang P."/>
            <person name="Pierre F."/>
            <person name="Priest M."/>
            <person name="Raghuraman S."/>
            <person name="Rege F."/>
            <person name="Reyes R."/>
            <person name="Rise C."/>
            <person name="Rogov P."/>
            <person name="Ross K."/>
            <person name="Ryan E."/>
            <person name="Settipalli S."/>
            <person name="Shea T."/>
            <person name="Sherpa N."/>
            <person name="Shi L."/>
            <person name="Shih D."/>
            <person name="Sparrow T."/>
            <person name="Spaulding J."/>
            <person name="Stalker J."/>
            <person name="Stange-Thomann N."/>
            <person name="Stavropoulos S."/>
            <person name="Stone C."/>
            <person name="Strader C."/>
            <person name="Tesfaye S."/>
            <person name="Thomson T."/>
            <person name="Thoulutsang Y."/>
            <person name="Thoulutsang D."/>
            <person name="Topham K."/>
            <person name="Topping I."/>
            <person name="Tsamla T."/>
            <person name="Vassiliev H."/>
            <person name="Vo A."/>
            <person name="Wangchuk T."/>
            <person name="Wangdi T."/>
            <person name="Weiand M."/>
            <person name="Wilkinson J."/>
            <person name="Wilson A."/>
            <person name="Yadav S."/>
            <person name="Young G."/>
            <person name="Yu Q."/>
            <person name="Zembek L."/>
            <person name="Zhong D."/>
            <person name="Zimmer A."/>
            <person name="Zwirko Z."/>
            <person name="Jaffe D.B."/>
            <person name="Alvarez P."/>
            <person name="Brockman W."/>
            <person name="Butler J."/>
            <person name="Chin C."/>
            <person name="Gnerre S."/>
            <person name="Grabherr M."/>
            <person name="Kleber M."/>
            <person name="Mauceli E."/>
            <person name="MacCallum I."/>
        </authorList>
    </citation>
    <scope>NUCLEOTIDE SEQUENCE [LARGE SCALE GENOMIC DNA]</scope>
    <source>
        <strain evidence="4 5">TSC#14021-0224.01</strain>
    </source>
</reference>
<dbReference type="InterPro" id="IPR010472">
    <property type="entry name" value="FH3_dom"/>
</dbReference>
<keyword evidence="5" id="KW-1185">Reference proteome</keyword>
<feature type="compositionally biased region" description="Polar residues" evidence="1">
    <location>
        <begin position="1347"/>
        <end position="1372"/>
    </location>
</feature>
<feature type="region of interest" description="Disordered" evidence="1">
    <location>
        <begin position="845"/>
        <end position="889"/>
    </location>
</feature>
<protein>
    <recommendedName>
        <fullName evidence="6">FH2 domain-containing protein</fullName>
    </recommendedName>
</protein>
<feature type="compositionally biased region" description="Polar residues" evidence="1">
    <location>
        <begin position="1385"/>
        <end position="1396"/>
    </location>
</feature>
<evidence type="ECO:0000313" key="4">
    <source>
        <dbReference type="EMBL" id="EDV50526.2"/>
    </source>
</evidence>
<feature type="region of interest" description="Disordered" evidence="1">
    <location>
        <begin position="408"/>
        <end position="433"/>
    </location>
</feature>
<feature type="compositionally biased region" description="Low complexity" evidence="1">
    <location>
        <begin position="1619"/>
        <end position="1634"/>
    </location>
</feature>
<feature type="compositionally biased region" description="Low complexity" evidence="1">
    <location>
        <begin position="1581"/>
        <end position="1592"/>
    </location>
</feature>
<feature type="region of interest" description="Disordered" evidence="1">
    <location>
        <begin position="1130"/>
        <end position="1155"/>
    </location>
</feature>
<evidence type="ECO:0000259" key="2">
    <source>
        <dbReference type="PROSITE" id="PS51232"/>
    </source>
</evidence>
<feature type="compositionally biased region" description="Low complexity" evidence="1">
    <location>
        <begin position="1409"/>
        <end position="1421"/>
    </location>
</feature>
<evidence type="ECO:0008006" key="6">
    <source>
        <dbReference type="Google" id="ProtNLM"/>
    </source>
</evidence>
<name>B3NFI4_DROER</name>
<feature type="region of interest" description="Disordered" evidence="1">
    <location>
        <begin position="901"/>
        <end position="957"/>
    </location>
</feature>
<feature type="compositionally biased region" description="Basic and acidic residues" evidence="1">
    <location>
        <begin position="1272"/>
        <end position="1290"/>
    </location>
</feature>
<dbReference type="FunFam" id="1.25.10.10:FF:000696">
    <property type="entry name" value="Formin 3, isoform B"/>
    <property type="match status" value="1"/>
</dbReference>
<gene>
    <name evidence="4" type="primary">Dere\GG14402</name>
    <name evidence="4" type="synonym">dere_GLEANR_14575</name>
    <name evidence="4" type="synonym">GG14402</name>
    <name evidence="4" type="ORF">Dere_GG14402</name>
</gene>
<feature type="compositionally biased region" description="Polar residues" evidence="1">
    <location>
        <begin position="1561"/>
        <end position="1580"/>
    </location>
</feature>
<organism evidence="4 5">
    <name type="scientific">Drosophila erecta</name>
    <name type="common">Fruit fly</name>
    <dbReference type="NCBI Taxonomy" id="7220"/>
    <lineage>
        <taxon>Eukaryota</taxon>
        <taxon>Metazoa</taxon>
        <taxon>Ecdysozoa</taxon>
        <taxon>Arthropoda</taxon>
        <taxon>Hexapoda</taxon>
        <taxon>Insecta</taxon>
        <taxon>Pterygota</taxon>
        <taxon>Neoptera</taxon>
        <taxon>Endopterygota</taxon>
        <taxon>Diptera</taxon>
        <taxon>Brachycera</taxon>
        <taxon>Muscomorpha</taxon>
        <taxon>Ephydroidea</taxon>
        <taxon>Drosophilidae</taxon>
        <taxon>Drosophila</taxon>
        <taxon>Sophophora</taxon>
    </lineage>
</organism>
<feature type="compositionally biased region" description="Low complexity" evidence="1">
    <location>
        <begin position="1450"/>
        <end position="1465"/>
    </location>
</feature>
<feature type="compositionally biased region" description="Low complexity" evidence="1">
    <location>
        <begin position="1536"/>
        <end position="1555"/>
    </location>
</feature>
<dbReference type="Gene3D" id="1.10.238.150">
    <property type="entry name" value="Formin, FH3 diaphanous domain"/>
    <property type="match status" value="1"/>
</dbReference>
<evidence type="ECO:0000256" key="1">
    <source>
        <dbReference type="SAM" id="MobiDB-lite"/>
    </source>
</evidence>
<evidence type="ECO:0000259" key="3">
    <source>
        <dbReference type="PROSITE" id="PS51444"/>
    </source>
</evidence>
<dbReference type="SMART" id="SM01139">
    <property type="entry name" value="Drf_FH3"/>
    <property type="match status" value="1"/>
</dbReference>
<dbReference type="PROSITE" id="PS51444">
    <property type="entry name" value="FH2"/>
    <property type="match status" value="1"/>
</dbReference>
<dbReference type="KEGG" id="der:6544618"/>
<reference evidence="4 5" key="2">
    <citation type="journal article" date="2008" name="Bioinformatics">
        <title>Assembly reconciliation.</title>
        <authorList>
            <person name="Zimin A.V."/>
            <person name="Smith D.R."/>
            <person name="Sutton G."/>
            <person name="Yorke J.A."/>
        </authorList>
    </citation>
    <scope>NUCLEOTIDE SEQUENCE [LARGE SCALE GENOMIC DNA]</scope>
    <source>
        <strain evidence="4 5">TSC#14021-0224.01</strain>
    </source>
</reference>
<feature type="compositionally biased region" description="Low complexity" evidence="1">
    <location>
        <begin position="1015"/>
        <end position="1036"/>
    </location>
</feature>
<feature type="region of interest" description="Disordered" evidence="1">
    <location>
        <begin position="811"/>
        <end position="833"/>
    </location>
</feature>
<accession>B3NFI4</accession>
<dbReference type="Pfam" id="PF02181">
    <property type="entry name" value="FH2"/>
    <property type="match status" value="1"/>
</dbReference>
<feature type="compositionally biased region" description="Basic and acidic residues" evidence="1">
    <location>
        <begin position="1211"/>
        <end position="1232"/>
    </location>
</feature>
<dbReference type="Gene3D" id="1.25.10.10">
    <property type="entry name" value="Leucine-rich Repeat Variant"/>
    <property type="match status" value="1"/>
</dbReference>
<dbReference type="HOGENOM" id="CLU_001578_0_0_1"/>
<dbReference type="EMBL" id="CH954178">
    <property type="protein sequence ID" value="EDV50526.2"/>
    <property type="molecule type" value="Genomic_DNA"/>
</dbReference>
<proteinExistence type="predicted"/>
<dbReference type="PANTHER" id="PTHR46345:SF8">
    <property type="entry name" value="FORMIN 3, ISOFORM B"/>
    <property type="match status" value="1"/>
</dbReference>
<feature type="compositionally biased region" description="Low complexity" evidence="1">
    <location>
        <begin position="901"/>
        <end position="941"/>
    </location>
</feature>
<feature type="domain" description="GBD/FH3" evidence="2">
    <location>
        <begin position="1"/>
        <end position="239"/>
    </location>
</feature>
<feature type="compositionally biased region" description="Polar residues" evidence="1">
    <location>
        <begin position="1422"/>
        <end position="1439"/>
    </location>
</feature>
<feature type="region of interest" description="Disordered" evidence="1">
    <location>
        <begin position="1082"/>
        <end position="1115"/>
    </location>
</feature>
<feature type="region of interest" description="Disordered" evidence="1">
    <location>
        <begin position="1211"/>
        <end position="1648"/>
    </location>
</feature>
<feature type="compositionally biased region" description="Polar residues" evidence="1">
    <location>
        <begin position="418"/>
        <end position="427"/>
    </location>
</feature>
<dbReference type="FunFam" id="1.10.238.150:FF:000007">
    <property type="entry name" value="Formin 3, isoform B"/>
    <property type="match status" value="1"/>
</dbReference>
<feature type="region of interest" description="Disordered" evidence="1">
    <location>
        <begin position="992"/>
        <end position="1042"/>
    </location>
</feature>
<dbReference type="InterPro" id="IPR011989">
    <property type="entry name" value="ARM-like"/>
</dbReference>
<dbReference type="FunFam" id="1.20.58.2220:FF:000021">
    <property type="entry name" value="Formin 3, isoform B"/>
    <property type="match status" value="1"/>
</dbReference>
<dbReference type="SUPFAM" id="SSF101447">
    <property type="entry name" value="Formin homology 2 domain (FH2 domain)"/>
    <property type="match status" value="1"/>
</dbReference>
<dbReference type="SMART" id="SM00498">
    <property type="entry name" value="FH2"/>
    <property type="match status" value="1"/>
</dbReference>
<feature type="compositionally biased region" description="Basic and acidic residues" evidence="1">
    <location>
        <begin position="853"/>
        <end position="863"/>
    </location>
</feature>
<feature type="compositionally biased region" description="Pro residues" evidence="1">
    <location>
        <begin position="272"/>
        <end position="320"/>
    </location>
</feature>
<dbReference type="PROSITE" id="PS51232">
    <property type="entry name" value="GBD_FH3"/>
    <property type="match status" value="1"/>
</dbReference>
<feature type="compositionally biased region" description="Low complexity" evidence="1">
    <location>
        <begin position="1481"/>
        <end position="1494"/>
    </location>
</feature>
<feature type="compositionally biased region" description="Basic and acidic residues" evidence="1">
    <location>
        <begin position="993"/>
        <end position="1013"/>
    </location>
</feature>
<dbReference type="PANTHER" id="PTHR46345">
    <property type="entry name" value="INVERTED FORMIN-2"/>
    <property type="match status" value="1"/>
</dbReference>
<feature type="compositionally biased region" description="Polar residues" evidence="1">
    <location>
        <begin position="1245"/>
        <end position="1259"/>
    </location>
</feature>
<feature type="compositionally biased region" description="Basic and acidic residues" evidence="1">
    <location>
        <begin position="1101"/>
        <end position="1115"/>
    </location>
</feature>
<dbReference type="eggNOG" id="KOG1922">
    <property type="taxonomic scope" value="Eukaryota"/>
</dbReference>
<feature type="region of interest" description="Disordered" evidence="1">
    <location>
        <begin position="239"/>
        <end position="330"/>
    </location>
</feature>
<feature type="domain" description="FH2" evidence="3">
    <location>
        <begin position="346"/>
        <end position="759"/>
    </location>
</feature>
<dbReference type="InterPro" id="IPR015425">
    <property type="entry name" value="FH2_Formin"/>
</dbReference>
<sequence length="1648" mass="181852">MDSRIGLDYIVENRDYIAKLGAALDTHNATVKKQVFELLSALCAYSPDGYARAIETLEFYKNLKKQRYRFKIVINELESSSAAAIPPLDYQAALLAFINCVIISAATLQERIRIRNEFIGLKVLPLLNNLRKVAQSVGDIIVQLDVFVEQQECDEAQSLQAPDGINLNSHLDVFYAILRQVADTPQEVPFLNILQHLLRIDPKEPLSDIIWDTTERLVHRATLLESHEDSVRLLRTPSSQKFACQSCRGSDASSPTRKPSQPAGVSAKTTTPAPPPPPLAPMAAAAPPPPPPPINGPAPPPPPPPMINGGALPPPPPPPSMQMASRPRTPDPLAAEAVATAILLPQQDTPAPKAKMKTINWGKIPHNKVLGKQNIWSIVASNHQDSPMQDIDWNEMEGLFCLQTASAQGSPKLGRDGSQASAGSNGCDTLDRKSKKESTEITLLDGKRSLNVNIFLKQFRTSNDDIIQLIRQGAHEEIGAERLRGLLKIMPEVDELDMLKGFNGDKGRLGNAEKFLLQLLEVPNYKLRIESMLLKEEFAANVAYLEPCINSMLYAGDDLLNNKTLQEVLYMVVVAGNFLNSGGYAGNAAGVKLSSLQKLTDIRANKPGMNLIHFVALQAEKRNPELLQFTGQLSNLESASKTTSEQINNEINTLDGRIRRIARQIEQPATDADIKEQMADFLQAAESELSVLQAGMKQVESMRLKMSEFFCDDAATFRLEECFKIFHNFCDKFKQAVKENERRQQQEHQATLRRKQREEQLARRARQIGQAGTPVSDSEHSFLGDALFDPRASPALSRRHLGSGELSNGFIRVEQDGASPDITPNGSLRRRRSRVLAEEDDLMEFLRSSTGPHDGHNSRERKAAYGSLDRSWARRARSGSSSRKRPDLLNIDFGLDRERASSPAPLLQQQQSAQERLQSPLASAAGTPTTAANTPTGSGSAITQTQSINEDGKPRISREWRQKIETWLQSNESDEKQNEEYRRKRRLVNANRRSLENETENERKLDPLPEEKILPSTTTATPTNTPTTTNPTNSANRTDQEFGKYQRVYADWKPSRTLEQTDVVANLQAIADAQPHDALRQYRRQRSQEQSNPIALQSIAEEDRRKSLIQKQGERDVSNERLQIYIRRSSSRELQLAKPEEQPLPPKSPKPQVSDDTFASLLSHHKTQNEMQGSSKDVDADNIETPPVSRRVIATPTTTVVTVSMTDKPKAVTEEKINSSEQDAPGHFDRHALARRTRRYKRPTDYSSGNEEILTTSTAEAKTSPSKPEPPAPEKSKQKERTINKLEKVGRHISSINQEDVREAIRNLKSPTGTPERPWSPPREITPSKLKLSASGHHELNDEGFEETQSLVSDTPSHGKGESTNSSCNEGVNETPARQRPMQKQKPTTTSITQMGSRLADRLQQARMKSSGSPGSTASKSQNQIPATQTATVKRSLSASRPLRMPNGQPLASAAPLRSASAVRRSPQEQQVLSGVERSSSRNSLRSSRSSINSGASTQTVVRRLPAVQRAGATVSVDSSPSKRPLAAQNLRPTQGRGVPASRSSSSGSSVGPSVILVRSKMSNTAPKSNINGSTSFKENQSQSQPQSQSQSRMSAARSVVLVKNALNQQQQARMAANPSPQQRSTSSSRSVSSFMRPTASSATKRQK</sequence>
<dbReference type="GO" id="GO:0003779">
    <property type="term" value="F:actin binding"/>
    <property type="evidence" value="ECO:0007669"/>
    <property type="project" value="InterPro"/>
</dbReference>
<evidence type="ECO:0000313" key="5">
    <source>
        <dbReference type="Proteomes" id="UP000008711"/>
    </source>
</evidence>
<dbReference type="InterPro" id="IPR016024">
    <property type="entry name" value="ARM-type_fold"/>
</dbReference>
<feature type="compositionally biased region" description="Polar residues" evidence="1">
    <location>
        <begin position="239"/>
        <end position="259"/>
    </location>
</feature>
<dbReference type="InterPro" id="IPR042201">
    <property type="entry name" value="FH2_Formin_sf"/>
</dbReference>
<dbReference type="Gene3D" id="1.20.58.2220">
    <property type="entry name" value="Formin, FH2 domain"/>
    <property type="match status" value="1"/>
</dbReference>
<dbReference type="GO" id="GO:0035147">
    <property type="term" value="P:branch fusion, open tracheal system"/>
    <property type="evidence" value="ECO:0007669"/>
    <property type="project" value="EnsemblMetazoa"/>
</dbReference>
<dbReference type="InterPro" id="IPR014768">
    <property type="entry name" value="GBD/FH3_dom"/>
</dbReference>
<dbReference type="Proteomes" id="UP000008711">
    <property type="component" value="Unassembled WGS sequence"/>
</dbReference>